<feature type="non-terminal residue" evidence="5">
    <location>
        <position position="121"/>
    </location>
</feature>
<comment type="cofactor">
    <cofactor evidence="1">
        <name>FAD</name>
        <dbReference type="ChEBI" id="CHEBI:57692"/>
    </cofactor>
</comment>
<evidence type="ECO:0000313" key="5">
    <source>
        <dbReference type="EMBL" id="MDQ9557775.1"/>
    </source>
</evidence>
<accession>A0ABD5BM70</accession>
<gene>
    <name evidence="5" type="ORF">RF091_19980</name>
</gene>
<dbReference type="RefSeq" id="WP_309213238.1">
    <property type="nucleotide sequence ID" value="NZ_JAVIPQ010000367.1"/>
</dbReference>
<feature type="non-terminal residue" evidence="5">
    <location>
        <position position="1"/>
    </location>
</feature>
<dbReference type="Proteomes" id="UP001234811">
    <property type="component" value="Unassembled WGS sequence"/>
</dbReference>
<dbReference type="Gene3D" id="3.50.50.60">
    <property type="entry name" value="FAD/NAD(P)-binding domain"/>
    <property type="match status" value="1"/>
</dbReference>
<dbReference type="AlphaFoldDB" id="A0ABD5BM70"/>
<dbReference type="InterPro" id="IPR040131">
    <property type="entry name" value="MnmG_N"/>
</dbReference>
<protein>
    <submittedName>
        <fullName evidence="5">FAD-dependent oxidoreductase</fullName>
    </submittedName>
</protein>
<evidence type="ECO:0000313" key="6">
    <source>
        <dbReference type="Proteomes" id="UP001234811"/>
    </source>
</evidence>
<dbReference type="InterPro" id="IPR036188">
    <property type="entry name" value="FAD/NAD-bd_sf"/>
</dbReference>
<keyword evidence="2" id="KW-0285">Flavoprotein</keyword>
<reference evidence="5 6" key="1">
    <citation type="submission" date="2023-07" db="EMBL/GenBank/DDBJ databases">
        <title>Pathogens genome sequencing project 196.</title>
        <authorList>
            <person name="Cao X."/>
        </authorList>
    </citation>
    <scope>NUCLEOTIDE SEQUENCE [LARGE SCALE GENOMIC DNA]</scope>
    <source>
        <strain evidence="5 6">SM41</strain>
    </source>
</reference>
<evidence type="ECO:0000256" key="3">
    <source>
        <dbReference type="ARBA" id="ARBA00022827"/>
    </source>
</evidence>
<evidence type="ECO:0000256" key="1">
    <source>
        <dbReference type="ARBA" id="ARBA00001974"/>
    </source>
</evidence>
<evidence type="ECO:0000259" key="4">
    <source>
        <dbReference type="Pfam" id="PF01134"/>
    </source>
</evidence>
<dbReference type="Pfam" id="PF01134">
    <property type="entry name" value="GIDA"/>
    <property type="match status" value="1"/>
</dbReference>
<keyword evidence="3" id="KW-0274">FAD</keyword>
<name>A0ABD5BM70_SERMA</name>
<feature type="domain" description="MnmG N-terminal" evidence="4">
    <location>
        <begin position="92"/>
        <end position="121"/>
    </location>
</feature>
<organism evidence="5 6">
    <name type="scientific">Serratia marcescens</name>
    <dbReference type="NCBI Taxonomy" id="615"/>
    <lineage>
        <taxon>Bacteria</taxon>
        <taxon>Pseudomonadati</taxon>
        <taxon>Pseudomonadota</taxon>
        <taxon>Gammaproteobacteria</taxon>
        <taxon>Enterobacterales</taxon>
        <taxon>Yersiniaceae</taxon>
        <taxon>Serratia</taxon>
    </lineage>
</organism>
<dbReference type="EMBL" id="JAVIPQ010000367">
    <property type="protein sequence ID" value="MDQ9557775.1"/>
    <property type="molecule type" value="Genomic_DNA"/>
</dbReference>
<proteinExistence type="predicted"/>
<evidence type="ECO:0000256" key="2">
    <source>
        <dbReference type="ARBA" id="ARBA00022630"/>
    </source>
</evidence>
<sequence length="121" mass="12688">MSWTNATHLVIAERAHPLAGQNLTPPHLNGAESASPLVVNGAGVLVAAETCDRAELWVIRTVTLHDGAQVAVKSGFQCLKEAADKLSPEAYSREGGLMAPAVDHAGIQFRILNASKGPAVR</sequence>
<comment type="caution">
    <text evidence="5">The sequence shown here is derived from an EMBL/GenBank/DDBJ whole genome shotgun (WGS) entry which is preliminary data.</text>
</comment>